<sequence>MSSVRHEASTVDPARIPVIVAIGETSGRGEPVGVEPMELITLAATAALQDSPTSEPWIRRADSIAFCHIASWAYASPAGALARRFGATPADLFDAPIGGQWPARLLDRAAARIASGESTVAVIAGGEAQASMSALVKAGRDPVDDGGWSTDPGGPPTFDLDQLGSVAMHEAGLISPVRIYPLFESRFRFETGLDPEARQAECSELYATFSVVSEKNPYSWNGRARTAADIGTPSPKNRIVCEPYPLSMNAMPFVDQAACIVVTSLSEARERGVPESDIVYVWGGAGAEDTVDILDRSSFGRSPAMQDAMDRALHGAEIGVEHLDVLDVYSCFPIVPTLATRHLGTPKSLIPSVTGGHSSFGGPLSSHSLHSITASVREIRGGKRCALVHANGGYLTYHHSVLLAGDQHPLGYIGNPEPAVLTADPPPRAPVEDGDLVVETVSVEHSRQQEPNQAFLVGKDERGRRVAAQTAPGDTASAHALSLYRREPAREIIGATVSVESNEGNIRVRGR</sequence>
<dbReference type="EMBL" id="JAPWIJ010000014">
    <property type="protein sequence ID" value="MCZ4521823.1"/>
    <property type="molecule type" value="Genomic_DNA"/>
</dbReference>
<comment type="caution">
    <text evidence="5">The sequence shown here is derived from an EMBL/GenBank/DDBJ whole genome shotgun (WGS) entry which is preliminary data.</text>
</comment>
<dbReference type="InterPro" id="IPR016039">
    <property type="entry name" value="Thiolase-like"/>
</dbReference>
<dbReference type="RefSeq" id="WP_269608276.1">
    <property type="nucleotide sequence ID" value="NZ_JAPWIJ010000014.1"/>
</dbReference>
<name>A0ABT4MLY8_9NOCA</name>
<organism evidence="5 6">
    <name type="scientific">Rhodococcus ruber</name>
    <dbReference type="NCBI Taxonomy" id="1830"/>
    <lineage>
        <taxon>Bacteria</taxon>
        <taxon>Bacillati</taxon>
        <taxon>Actinomycetota</taxon>
        <taxon>Actinomycetes</taxon>
        <taxon>Mycobacteriales</taxon>
        <taxon>Nocardiaceae</taxon>
        <taxon>Rhodococcus</taxon>
    </lineage>
</organism>
<evidence type="ECO:0000256" key="2">
    <source>
        <dbReference type="ARBA" id="ARBA00022679"/>
    </source>
</evidence>
<keyword evidence="2" id="KW-0808">Transferase</keyword>
<dbReference type="Gene3D" id="3.40.47.10">
    <property type="match status" value="1"/>
</dbReference>
<dbReference type="SUPFAM" id="SSF53901">
    <property type="entry name" value="Thiolase-like"/>
    <property type="match status" value="1"/>
</dbReference>
<keyword evidence="6" id="KW-1185">Reference proteome</keyword>
<evidence type="ECO:0000313" key="5">
    <source>
        <dbReference type="EMBL" id="MCZ4521823.1"/>
    </source>
</evidence>
<dbReference type="PANTHER" id="PTHR18919:SF139">
    <property type="entry name" value="THIOLASE-LIKE PROTEIN TYPE 1 ADDITIONAL C-TERMINAL DOMAIN-CONTAINING PROTEIN"/>
    <property type="match status" value="1"/>
</dbReference>
<evidence type="ECO:0000259" key="4">
    <source>
        <dbReference type="Pfam" id="PF18313"/>
    </source>
</evidence>
<comment type="similarity">
    <text evidence="1">Belongs to the thiolase-like superfamily. Thiolase family.</text>
</comment>
<gene>
    <name evidence="5" type="ORF">O4220_25160</name>
</gene>
<dbReference type="InterPro" id="IPR040771">
    <property type="entry name" value="TLP1_add_C"/>
</dbReference>
<evidence type="ECO:0000256" key="1">
    <source>
        <dbReference type="ARBA" id="ARBA00010982"/>
    </source>
</evidence>
<keyword evidence="3" id="KW-0012">Acyltransferase</keyword>
<dbReference type="PANTHER" id="PTHR18919">
    <property type="entry name" value="ACETYL-COA C-ACYLTRANSFERASE"/>
    <property type="match status" value="1"/>
</dbReference>
<accession>A0ABT4MLY8</accession>
<evidence type="ECO:0000313" key="6">
    <source>
        <dbReference type="Proteomes" id="UP001081071"/>
    </source>
</evidence>
<proteinExistence type="inferred from homology"/>
<dbReference type="Proteomes" id="UP001081071">
    <property type="component" value="Unassembled WGS sequence"/>
</dbReference>
<protein>
    <submittedName>
        <fullName evidence="5">Acetyl-CoA acetyltransferase</fullName>
    </submittedName>
</protein>
<dbReference type="Pfam" id="PF18313">
    <property type="entry name" value="TLP1_add_C"/>
    <property type="match status" value="1"/>
</dbReference>
<dbReference type="Gene3D" id="2.40.50.840">
    <property type="match status" value="1"/>
</dbReference>
<evidence type="ECO:0000256" key="3">
    <source>
        <dbReference type="ARBA" id="ARBA00023315"/>
    </source>
</evidence>
<feature type="domain" description="Thiolase-like protein type 1 additional C-terminal" evidence="4">
    <location>
        <begin position="420"/>
        <end position="502"/>
    </location>
</feature>
<reference evidence="5" key="1">
    <citation type="submission" date="2022-12" db="EMBL/GenBank/DDBJ databases">
        <authorList>
            <person name="Krivoruchko A.V."/>
            <person name="Elkin A."/>
        </authorList>
    </citation>
    <scope>NUCLEOTIDE SEQUENCE</scope>
    <source>
        <strain evidence="5">IEGM 1391</strain>
    </source>
</reference>